<proteinExistence type="predicted"/>
<reference evidence="1" key="1">
    <citation type="journal article" date="2021" name="Proc. Natl. Acad. Sci. U.S.A.">
        <title>A Catalog of Tens of Thousands of Viruses from Human Metagenomes Reveals Hidden Associations with Chronic Diseases.</title>
        <authorList>
            <person name="Tisza M.J."/>
            <person name="Buck C.B."/>
        </authorList>
    </citation>
    <scope>NUCLEOTIDE SEQUENCE</scope>
    <source>
        <strain evidence="1">CteNz1</strain>
    </source>
</reference>
<name>A0A8S5N6K6_9CAUD</name>
<organism evidence="1">
    <name type="scientific">Siphoviridae sp. cteNz1</name>
    <dbReference type="NCBI Taxonomy" id="2826404"/>
    <lineage>
        <taxon>Viruses</taxon>
        <taxon>Duplodnaviria</taxon>
        <taxon>Heunggongvirae</taxon>
        <taxon>Uroviricota</taxon>
        <taxon>Caudoviricetes</taxon>
    </lineage>
</organism>
<protein>
    <submittedName>
        <fullName evidence="1">Uncharacterized protein</fullName>
    </submittedName>
</protein>
<evidence type="ECO:0000313" key="1">
    <source>
        <dbReference type="EMBL" id="DAD89967.1"/>
    </source>
</evidence>
<sequence length="33" mass="4030">MHTKKRRSKNEVKKTRIKKSLLTRLHVWVKGLE</sequence>
<dbReference type="EMBL" id="BK015074">
    <property type="protein sequence ID" value="DAD89967.1"/>
    <property type="molecule type" value="Genomic_DNA"/>
</dbReference>
<accession>A0A8S5N6K6</accession>